<feature type="domain" description="Biopterin-dependent aromatic amino acid hydroxylase family profile" evidence="8">
    <location>
        <begin position="1"/>
        <end position="262"/>
    </location>
</feature>
<dbReference type="OrthoDB" id="9780502at2"/>
<evidence type="ECO:0000256" key="7">
    <source>
        <dbReference type="PIRSR" id="PIRSR601273-2"/>
    </source>
</evidence>
<comment type="similarity">
    <text evidence="2">Belongs to the biopterin-dependent aromatic amino acid hydroxylase family.</text>
</comment>
<accession>A0A2G5K9G5</accession>
<dbReference type="PRINTS" id="PR00372">
    <property type="entry name" value="FYWHYDRXLASE"/>
</dbReference>
<evidence type="ECO:0000313" key="10">
    <source>
        <dbReference type="Proteomes" id="UP000231516"/>
    </source>
</evidence>
<dbReference type="RefSeq" id="WP_099591927.1">
    <property type="nucleotide sequence ID" value="NZ_MDGM01000007.1"/>
</dbReference>
<evidence type="ECO:0000256" key="6">
    <source>
        <dbReference type="ARBA" id="ARBA00023033"/>
    </source>
</evidence>
<gene>
    <name evidence="9" type="ORF">BFP76_13720</name>
</gene>
<dbReference type="GO" id="GO:0004505">
    <property type="term" value="F:phenylalanine 4-monooxygenase activity"/>
    <property type="evidence" value="ECO:0007669"/>
    <property type="project" value="UniProtKB-ARBA"/>
</dbReference>
<evidence type="ECO:0000256" key="5">
    <source>
        <dbReference type="ARBA" id="ARBA00023004"/>
    </source>
</evidence>
<dbReference type="InterPro" id="IPR019774">
    <property type="entry name" value="Aromatic-AA_hydroxylase_C"/>
</dbReference>
<comment type="cofactor">
    <cofactor evidence="1 7">
        <name>Fe(2+)</name>
        <dbReference type="ChEBI" id="CHEBI:29033"/>
    </cofactor>
</comment>
<feature type="binding site" evidence="7">
    <location>
        <position position="123"/>
    </location>
    <ligand>
        <name>Fe cation</name>
        <dbReference type="ChEBI" id="CHEBI:24875"/>
    </ligand>
</feature>
<dbReference type="Proteomes" id="UP000231516">
    <property type="component" value="Unassembled WGS sequence"/>
</dbReference>
<dbReference type="Pfam" id="PF00351">
    <property type="entry name" value="Biopterin_H"/>
    <property type="match status" value="1"/>
</dbReference>
<keyword evidence="5 7" id="KW-0408">Iron</keyword>
<protein>
    <submittedName>
        <fullName evidence="9">Phenylalanine 4-monooxygenase</fullName>
    </submittedName>
</protein>
<feature type="binding site" evidence="7">
    <location>
        <position position="168"/>
    </location>
    <ligand>
        <name>Fe cation</name>
        <dbReference type="ChEBI" id="CHEBI:24875"/>
    </ligand>
</feature>
<dbReference type="CDD" id="cd00361">
    <property type="entry name" value="arom_aa_hydroxylase"/>
    <property type="match status" value="1"/>
</dbReference>
<dbReference type="PROSITE" id="PS00367">
    <property type="entry name" value="BH4_AAA_HYDROXYL_1"/>
    <property type="match status" value="1"/>
</dbReference>
<keyword evidence="10" id="KW-1185">Reference proteome</keyword>
<reference evidence="9 10" key="1">
    <citation type="submission" date="2016-08" db="EMBL/GenBank/DDBJ databases">
        <title>Draft genome of Amylibacter sp. strain 4G11.</title>
        <authorList>
            <person name="Wong S.-K."/>
            <person name="Hamasaki K."/>
            <person name="Yoshizawa S."/>
        </authorList>
    </citation>
    <scope>NUCLEOTIDE SEQUENCE [LARGE SCALE GENOMIC DNA]</scope>
    <source>
        <strain evidence="9 10">4G11</strain>
    </source>
</reference>
<keyword evidence="4" id="KW-0560">Oxidoreductase</keyword>
<dbReference type="InterPro" id="IPR001273">
    <property type="entry name" value="ArAA_hydroxylase"/>
</dbReference>
<dbReference type="Gene3D" id="1.10.800.10">
    <property type="entry name" value="Aromatic amino acid hydroxylase"/>
    <property type="match status" value="1"/>
</dbReference>
<name>A0A2G5K9G5_9RHOB</name>
<evidence type="ECO:0000256" key="2">
    <source>
        <dbReference type="ARBA" id="ARBA00009712"/>
    </source>
</evidence>
<dbReference type="EMBL" id="MDGM01000007">
    <property type="protein sequence ID" value="PIB26188.1"/>
    <property type="molecule type" value="Genomic_DNA"/>
</dbReference>
<dbReference type="PROSITE" id="PS51410">
    <property type="entry name" value="BH4_AAA_HYDROXYL_2"/>
    <property type="match status" value="1"/>
</dbReference>
<dbReference type="InterPro" id="IPR018301">
    <property type="entry name" value="ArAA_hydroxylase_Fe/CU_BS"/>
</dbReference>
<comment type="caution">
    <text evidence="9">The sequence shown here is derived from an EMBL/GenBank/DDBJ whole genome shotgun (WGS) entry which is preliminary data.</text>
</comment>
<evidence type="ECO:0000256" key="3">
    <source>
        <dbReference type="ARBA" id="ARBA00022723"/>
    </source>
</evidence>
<dbReference type="AlphaFoldDB" id="A0A2G5K9G5"/>
<dbReference type="GO" id="GO:0005506">
    <property type="term" value="F:iron ion binding"/>
    <property type="evidence" value="ECO:0007669"/>
    <property type="project" value="InterPro"/>
</dbReference>
<evidence type="ECO:0000256" key="1">
    <source>
        <dbReference type="ARBA" id="ARBA00001954"/>
    </source>
</evidence>
<dbReference type="InterPro" id="IPR036951">
    <property type="entry name" value="ArAA_hydroxylase_sf"/>
</dbReference>
<dbReference type="NCBIfam" id="NF008877">
    <property type="entry name" value="PRK11913.1-2"/>
    <property type="match status" value="1"/>
</dbReference>
<sequence length="262" mass="29442">MKKKPSKYASKEPLANGLYDYTPEEDAIWGELYIRQMDFLQDKACAEYFDGAAQLGLTADHVPQVGEISARLNKVSDFGVKGVAAIIPPSEFYALLADRRFPVATFLRTREDMDYIEEPDIFHEVFGHCPLLCNKPYSDFLEKIGKLAQSLGKGYSWHLFRLFWFTVEFGMIRTNDGLRGYGAGIVSSPSEAKFACSGDAIYANADLLTMLRTPYRIDIVQPQYFVIDSFEQLNALLDQDIAVMIDRAKELGDLPALFDSAA</sequence>
<dbReference type="PANTHER" id="PTHR11473">
    <property type="entry name" value="AROMATIC AMINO ACID HYDROXYLASE"/>
    <property type="match status" value="1"/>
</dbReference>
<keyword evidence="3 7" id="KW-0479">Metal-binding</keyword>
<evidence type="ECO:0000256" key="4">
    <source>
        <dbReference type="ARBA" id="ARBA00023002"/>
    </source>
</evidence>
<dbReference type="SUPFAM" id="SSF56534">
    <property type="entry name" value="Aromatic aminoacid monoxygenases, catalytic and oligomerization domains"/>
    <property type="match status" value="1"/>
</dbReference>
<dbReference type="PANTHER" id="PTHR11473:SF24">
    <property type="entry name" value="PHENYLALANINE-4-HYDROXYLASE"/>
    <property type="match status" value="1"/>
</dbReference>
<organism evidence="9 10">
    <name type="scientific">Paramylibacter kogurei</name>
    <dbReference type="NCBI Taxonomy" id="1889778"/>
    <lineage>
        <taxon>Bacteria</taxon>
        <taxon>Pseudomonadati</taxon>
        <taxon>Pseudomonadota</taxon>
        <taxon>Alphaproteobacteria</taxon>
        <taxon>Rhodobacterales</taxon>
        <taxon>Paracoccaceae</taxon>
        <taxon>Paramylibacter</taxon>
    </lineage>
</organism>
<evidence type="ECO:0000259" key="8">
    <source>
        <dbReference type="PROSITE" id="PS51410"/>
    </source>
</evidence>
<feature type="binding site" evidence="7">
    <location>
        <position position="128"/>
    </location>
    <ligand>
        <name>Fe cation</name>
        <dbReference type="ChEBI" id="CHEBI:24875"/>
    </ligand>
</feature>
<keyword evidence="6 9" id="KW-0503">Monooxygenase</keyword>
<evidence type="ECO:0000313" key="9">
    <source>
        <dbReference type="EMBL" id="PIB26188.1"/>
    </source>
</evidence>
<proteinExistence type="inferred from homology"/>
<dbReference type="InterPro" id="IPR036329">
    <property type="entry name" value="Aro-AA_hydroxylase_C_sf"/>
</dbReference>